<proteinExistence type="predicted"/>
<dbReference type="AlphaFoldDB" id="A0A409WSE5"/>
<protein>
    <recommendedName>
        <fullName evidence="4">F-box domain-containing protein</fullName>
    </recommendedName>
</protein>
<comment type="caution">
    <text evidence="2">The sequence shown here is derived from an EMBL/GenBank/DDBJ whole genome shotgun (WGS) entry which is preliminary data.</text>
</comment>
<evidence type="ECO:0000256" key="1">
    <source>
        <dbReference type="SAM" id="MobiDB-lite"/>
    </source>
</evidence>
<gene>
    <name evidence="2" type="ORF">CVT26_007751</name>
</gene>
<feature type="region of interest" description="Disordered" evidence="1">
    <location>
        <begin position="399"/>
        <end position="462"/>
    </location>
</feature>
<evidence type="ECO:0008006" key="4">
    <source>
        <dbReference type="Google" id="ProtNLM"/>
    </source>
</evidence>
<dbReference type="Proteomes" id="UP000284706">
    <property type="component" value="Unassembled WGS sequence"/>
</dbReference>
<sequence length="462" mass="52562">MPKLPNEIIREVLNLLTGDKATLIQCVTLSKEWSEIAYSLASKTIEIKQGRHVDVNQMITKLARAAVKIGMHNKELTIYTNGIELTSDSVATIFGAIYDAQKLEKLTLRGYYYDAEAEHVFRNSTLERLIGMRCIKHIILDSIPLDARILLGPRDLETLIIEGCRPVGPVNFHNLCPPGGYIFRASKPCLRNELKPIAGLSASATAQEQMISNLLEVKGSTMTFLKLGLFNATIEWLPCIEEIQLNFEDFKSLETSIDIEKFFSAEKTSTLKKVGLTFILQVWSLDQLRRLNGDKNRKLRLDKIFRQHLYPNLYECTIGLTVHASFRSQEVDDFDIQHYLERALGDRPNHTSLYNDNCWEGADFVDYIFLAHPLPLLVLLIKKDSFFLQLARKLVPTKSRRTPPLGSDLSSSDFEETREAEQRERKRQRHGAAVESTEDDDDASELVAEAVDSSPLKKKRRH</sequence>
<evidence type="ECO:0000313" key="2">
    <source>
        <dbReference type="EMBL" id="PPQ81443.1"/>
    </source>
</evidence>
<reference evidence="2 3" key="1">
    <citation type="journal article" date="2018" name="Evol. Lett.">
        <title>Horizontal gene cluster transfer increased hallucinogenic mushroom diversity.</title>
        <authorList>
            <person name="Reynolds H.T."/>
            <person name="Vijayakumar V."/>
            <person name="Gluck-Thaler E."/>
            <person name="Korotkin H.B."/>
            <person name="Matheny P.B."/>
            <person name="Slot J.C."/>
        </authorList>
    </citation>
    <scope>NUCLEOTIDE SEQUENCE [LARGE SCALE GENOMIC DNA]</scope>
    <source>
        <strain evidence="2 3">SRW20</strain>
    </source>
</reference>
<name>A0A409WSE5_9AGAR</name>
<dbReference type="InParanoid" id="A0A409WSE5"/>
<keyword evidence="3" id="KW-1185">Reference proteome</keyword>
<feature type="compositionally biased region" description="Basic and acidic residues" evidence="1">
    <location>
        <begin position="415"/>
        <end position="424"/>
    </location>
</feature>
<dbReference type="EMBL" id="NHYE01004869">
    <property type="protein sequence ID" value="PPQ81443.1"/>
    <property type="molecule type" value="Genomic_DNA"/>
</dbReference>
<accession>A0A409WSE5</accession>
<organism evidence="2 3">
    <name type="scientific">Gymnopilus dilepis</name>
    <dbReference type="NCBI Taxonomy" id="231916"/>
    <lineage>
        <taxon>Eukaryota</taxon>
        <taxon>Fungi</taxon>
        <taxon>Dikarya</taxon>
        <taxon>Basidiomycota</taxon>
        <taxon>Agaricomycotina</taxon>
        <taxon>Agaricomycetes</taxon>
        <taxon>Agaricomycetidae</taxon>
        <taxon>Agaricales</taxon>
        <taxon>Agaricineae</taxon>
        <taxon>Hymenogastraceae</taxon>
        <taxon>Gymnopilus</taxon>
    </lineage>
</organism>
<evidence type="ECO:0000313" key="3">
    <source>
        <dbReference type="Proteomes" id="UP000284706"/>
    </source>
</evidence>